<protein>
    <submittedName>
        <fullName evidence="2">Uncharacterized protein</fullName>
    </submittedName>
</protein>
<geneLocation type="plasmid" evidence="1">
    <name>pVP2HP</name>
</geneLocation>
<reference evidence="2" key="1">
    <citation type="journal article" date="2017" name="Infect. Genet. Evol.">
        <title>Plasmid dynamics in Vibrio parahaemolyticus strains related to shrimp Acute Hepatopancreatic Necrosis Syndrome (AHPNS).</title>
        <authorList>
            <person name="Theethakaew C."/>
            <person name="Nakamura S."/>
            <person name="Motooka D."/>
            <person name="Matsuda S."/>
            <person name="Kodama T."/>
            <person name="Chonsin K."/>
            <person name="Suthienkul O."/>
            <person name="Iida T."/>
        </authorList>
    </citation>
    <scope>NUCLEOTIDE SEQUENCE</scope>
    <source>
        <strain evidence="2">VPE61</strain>
        <plasmid evidence="1">pVP2HP</plasmid>
        <plasmid evidence="2">pVPE61b</plasmid>
    </source>
</reference>
<dbReference type="AlphaFoldDB" id="A0A1Y1BA40"/>
<dbReference type="EMBL" id="AP014861">
    <property type="protein sequence ID" value="BAX57003.1"/>
    <property type="molecule type" value="Genomic_DNA"/>
</dbReference>
<sequence>MLVWQLPTQSPEVNFSKLVKASLLDCTKVARSQMVKLVTTRQYLM</sequence>
<geneLocation type="plasmid" evidence="2">
    <name>pVPE61b</name>
</geneLocation>
<name>A0A1Y1BA40_VIBPH</name>
<keyword evidence="2" id="KW-0614">Plasmid</keyword>
<dbReference type="EMBL" id="AP014859">
    <property type="protein sequence ID" value="BAX56745.1"/>
    <property type="molecule type" value="Genomic_DNA"/>
</dbReference>
<evidence type="ECO:0000313" key="2">
    <source>
        <dbReference type="EMBL" id="BAX57003.1"/>
    </source>
</evidence>
<accession>A0A1Y1BA40</accession>
<organism evidence="2">
    <name type="scientific">Vibrio parahaemolyticus</name>
    <dbReference type="NCBI Taxonomy" id="670"/>
    <lineage>
        <taxon>Bacteria</taxon>
        <taxon>Pseudomonadati</taxon>
        <taxon>Pseudomonadota</taxon>
        <taxon>Gammaproteobacteria</taxon>
        <taxon>Vibrionales</taxon>
        <taxon>Vibrionaceae</taxon>
        <taxon>Vibrio</taxon>
    </lineage>
</organism>
<proteinExistence type="predicted"/>
<evidence type="ECO:0000313" key="1">
    <source>
        <dbReference type="EMBL" id="BAX56745.1"/>
    </source>
</evidence>